<feature type="domain" description="FtsH ternary system" evidence="2">
    <location>
        <begin position="67"/>
        <end position="485"/>
    </location>
</feature>
<evidence type="ECO:0000313" key="4">
    <source>
        <dbReference type="Proteomes" id="UP000317982"/>
    </source>
</evidence>
<comment type="caution">
    <text evidence="3">The sequence shown here is derived from an EMBL/GenBank/DDBJ whole genome shotgun (WGS) entry which is preliminary data.</text>
</comment>
<dbReference type="Pfam" id="PF20005">
    <property type="entry name" value="fvmX7"/>
    <property type="match status" value="1"/>
</dbReference>
<evidence type="ECO:0000313" key="3">
    <source>
        <dbReference type="EMBL" id="TQS46754.1"/>
    </source>
</evidence>
<protein>
    <recommendedName>
        <fullName evidence="2">FtsH ternary system domain-containing protein</fullName>
    </recommendedName>
</protein>
<dbReference type="AlphaFoldDB" id="A0A545AZM3"/>
<dbReference type="InterPro" id="IPR045486">
    <property type="entry name" value="fvmX7"/>
</dbReference>
<dbReference type="RefSeq" id="WP_142702372.1">
    <property type="nucleotide sequence ID" value="NZ_VIRS01000001.1"/>
</dbReference>
<accession>A0A545AZM3</accession>
<name>A0A545AZM3_9ACTN</name>
<reference evidence="3 4" key="1">
    <citation type="submission" date="2019-07" db="EMBL/GenBank/DDBJ databases">
        <title>Cryptosporangium phraense sp. nov., isolated from plant litter.</title>
        <authorList>
            <person name="Suriyachadkun C."/>
        </authorList>
    </citation>
    <scope>NUCLEOTIDE SEQUENCE [LARGE SCALE GENOMIC DNA]</scope>
    <source>
        <strain evidence="3 4">A-T 5661</strain>
    </source>
</reference>
<evidence type="ECO:0000259" key="2">
    <source>
        <dbReference type="Pfam" id="PF20005"/>
    </source>
</evidence>
<feature type="region of interest" description="Disordered" evidence="1">
    <location>
        <begin position="1"/>
        <end position="60"/>
    </location>
</feature>
<evidence type="ECO:0000256" key="1">
    <source>
        <dbReference type="SAM" id="MobiDB-lite"/>
    </source>
</evidence>
<sequence length="582" mass="61382">MSDPFSRQVEPIPADQLPSRASGRTAPDDPSDDGYEVDDYQFDDEARAEEPGSRAADPVPAPVVDLAGRFGSASAALIYLGQARAAGYGSDVRILRPASGPAWWVAGTLPLDLGRELVAAVGGRAYVESGGRLWPDTGWGPPPAPGAARGGLDLGTLTDADLTELVRVAGLRAVALGVAPAEAIVLLRGEHASGLVQRALELGLSVSHQLVRLEPLFEGPPTGRQGAVARTTTLTAMRLTAGKGTLPPSLLVALANDPFVTVCRVAVGGRLLVEAGFASPLPDDQLAALVDTDAWLLAGPGAGCARLTWIGEASDAAGLARLADDYPLTPASGSDDPPVHLSVPAVRIVPARAHGIPVDAVLLEGDDLETLPALLEGHPLADIAILVQGRDRHLLTAAGGLLERLAIGEPLRAVGPGPLYVPIGYRFRPRIPAAARRRLFGQDERTAVVALPEGAVAFDLSRHEPVWTLWVGPLPDIDPQLPVEAIETLAAIEVELTPELPKPAPPKEPPTAGRRARDWIARLAGRGQREASERRSWRDEAWDAEVAGNLPAAAELFSRHGEPLRAAHLYERAALEADRFRR</sequence>
<dbReference type="OrthoDB" id="581017at2"/>
<proteinExistence type="predicted"/>
<dbReference type="Proteomes" id="UP000317982">
    <property type="component" value="Unassembled WGS sequence"/>
</dbReference>
<keyword evidence="4" id="KW-1185">Reference proteome</keyword>
<gene>
    <name evidence="3" type="ORF">FL583_00285</name>
</gene>
<feature type="compositionally biased region" description="Acidic residues" evidence="1">
    <location>
        <begin position="29"/>
        <end position="43"/>
    </location>
</feature>
<dbReference type="EMBL" id="VIRS01000001">
    <property type="protein sequence ID" value="TQS46754.1"/>
    <property type="molecule type" value="Genomic_DNA"/>
</dbReference>
<organism evidence="3 4">
    <name type="scientific">Cryptosporangium phraense</name>
    <dbReference type="NCBI Taxonomy" id="2593070"/>
    <lineage>
        <taxon>Bacteria</taxon>
        <taxon>Bacillati</taxon>
        <taxon>Actinomycetota</taxon>
        <taxon>Actinomycetes</taxon>
        <taxon>Cryptosporangiales</taxon>
        <taxon>Cryptosporangiaceae</taxon>
        <taxon>Cryptosporangium</taxon>
    </lineage>
</organism>
<dbReference type="InParanoid" id="A0A545AZM3"/>